<name>A0ABV0K9C3_9CYAN</name>
<comment type="caution">
    <text evidence="1">The sequence shown here is derived from an EMBL/GenBank/DDBJ whole genome shotgun (WGS) entry which is preliminary data.</text>
</comment>
<protein>
    <recommendedName>
        <fullName evidence="3">Secreted protein</fullName>
    </recommendedName>
</protein>
<gene>
    <name evidence="1" type="ORF">NC992_16710</name>
</gene>
<evidence type="ECO:0000313" key="1">
    <source>
        <dbReference type="EMBL" id="MEP0948528.1"/>
    </source>
</evidence>
<dbReference type="Proteomes" id="UP001482513">
    <property type="component" value="Unassembled WGS sequence"/>
</dbReference>
<sequence length="174" mass="17973">MVHFLTSVTHRQCLAIPFALITGLTTSMVILSAPQAIANDFESCASRLIGAGIAGPDAAGACGQALYPIDLASCTVDVIGVAEVDAEQALVACQSDRRPQELATCVSDIHQGLEVANSTAVLNNCRSSVLPVRFSDCVVGVATAASLAVADSMSQCIAAGYRPEDVAPTFIFSR</sequence>
<reference evidence="1 2" key="1">
    <citation type="submission" date="2022-04" db="EMBL/GenBank/DDBJ databases">
        <title>Positive selection, recombination, and allopatry shape intraspecific diversity of widespread and dominant cyanobacteria.</title>
        <authorList>
            <person name="Wei J."/>
            <person name="Shu W."/>
            <person name="Hu C."/>
        </authorList>
    </citation>
    <scope>NUCLEOTIDE SEQUENCE [LARGE SCALE GENOMIC DNA]</scope>
    <source>
        <strain evidence="1 2">DQ-A4</strain>
    </source>
</reference>
<accession>A0ABV0K9C3</accession>
<evidence type="ECO:0008006" key="3">
    <source>
        <dbReference type="Google" id="ProtNLM"/>
    </source>
</evidence>
<evidence type="ECO:0000313" key="2">
    <source>
        <dbReference type="Proteomes" id="UP001482513"/>
    </source>
</evidence>
<organism evidence="1 2">
    <name type="scientific">Leptolyngbya subtilissima DQ-A4</name>
    <dbReference type="NCBI Taxonomy" id="2933933"/>
    <lineage>
        <taxon>Bacteria</taxon>
        <taxon>Bacillati</taxon>
        <taxon>Cyanobacteriota</taxon>
        <taxon>Cyanophyceae</taxon>
        <taxon>Leptolyngbyales</taxon>
        <taxon>Leptolyngbyaceae</taxon>
        <taxon>Leptolyngbya group</taxon>
        <taxon>Leptolyngbya</taxon>
    </lineage>
</organism>
<proteinExistence type="predicted"/>
<keyword evidence="2" id="KW-1185">Reference proteome</keyword>
<dbReference type="EMBL" id="JAMPKX010000008">
    <property type="protein sequence ID" value="MEP0948528.1"/>
    <property type="molecule type" value="Genomic_DNA"/>
</dbReference>
<dbReference type="RefSeq" id="WP_190705979.1">
    <property type="nucleotide sequence ID" value="NZ_JAMPKX010000008.1"/>
</dbReference>